<dbReference type="EMBL" id="GBHO01002928">
    <property type="protein sequence ID" value="JAG40676.1"/>
    <property type="molecule type" value="Transcribed_RNA"/>
</dbReference>
<accession>A0A0A9Z9V6</accession>
<reference evidence="1" key="1">
    <citation type="journal article" date="2014" name="PLoS ONE">
        <title>Transcriptome-Based Identification of ABC Transporters in the Western Tarnished Plant Bug Lygus hesperus.</title>
        <authorList>
            <person name="Hull J.J."/>
            <person name="Chaney K."/>
            <person name="Geib S.M."/>
            <person name="Fabrick J.A."/>
            <person name="Brent C.S."/>
            <person name="Walsh D."/>
            <person name="Lavine L.C."/>
        </authorList>
    </citation>
    <scope>NUCLEOTIDE SEQUENCE</scope>
</reference>
<name>A0A0A9Z9V6_LYGHE</name>
<feature type="non-terminal residue" evidence="1">
    <location>
        <position position="1"/>
    </location>
</feature>
<proteinExistence type="predicted"/>
<dbReference type="AlphaFoldDB" id="A0A0A9Z9V6"/>
<protein>
    <submittedName>
        <fullName evidence="1">Uncharacterized protein</fullName>
    </submittedName>
</protein>
<evidence type="ECO:0000313" key="1">
    <source>
        <dbReference type="EMBL" id="JAG40676.1"/>
    </source>
</evidence>
<sequence length="136" mass="15076">IGRAKSGGSSTNLRQLFDTLEARLMGLESLGVTAERFACLLLPLVESTLPEPVLIQWERSRSVRNADSSLLDSNNEMEEFRAFLRKEVASNERVEQAKGGFFQDKSAGEIKPLNKKPFQAQKIATATDLVSMEEMG</sequence>
<organism evidence="1">
    <name type="scientific">Lygus hesperus</name>
    <name type="common">Western plant bug</name>
    <dbReference type="NCBI Taxonomy" id="30085"/>
    <lineage>
        <taxon>Eukaryota</taxon>
        <taxon>Metazoa</taxon>
        <taxon>Ecdysozoa</taxon>
        <taxon>Arthropoda</taxon>
        <taxon>Hexapoda</taxon>
        <taxon>Insecta</taxon>
        <taxon>Pterygota</taxon>
        <taxon>Neoptera</taxon>
        <taxon>Paraneoptera</taxon>
        <taxon>Hemiptera</taxon>
        <taxon>Heteroptera</taxon>
        <taxon>Panheteroptera</taxon>
        <taxon>Cimicomorpha</taxon>
        <taxon>Miridae</taxon>
        <taxon>Mirini</taxon>
        <taxon>Lygus</taxon>
    </lineage>
</organism>
<gene>
    <name evidence="1" type="ORF">CM83_104369</name>
</gene>
<reference evidence="1" key="2">
    <citation type="submission" date="2014-07" db="EMBL/GenBank/DDBJ databases">
        <authorList>
            <person name="Hull J."/>
        </authorList>
    </citation>
    <scope>NUCLEOTIDE SEQUENCE</scope>
</reference>
<feature type="non-terminal residue" evidence="1">
    <location>
        <position position="136"/>
    </location>
</feature>